<dbReference type="Gene3D" id="3.40.30.10">
    <property type="entry name" value="Glutaredoxin"/>
    <property type="match status" value="1"/>
</dbReference>
<dbReference type="Proteomes" id="UP000228859">
    <property type="component" value="Unassembled WGS sequence"/>
</dbReference>
<name>A0A2D3WD76_9BACT</name>
<gene>
    <name evidence="2" type="ORF">CFH83_08930</name>
</gene>
<evidence type="ECO:0000313" key="3">
    <source>
        <dbReference type="Proteomes" id="UP000228859"/>
    </source>
</evidence>
<accession>A0A2D3WD76</accession>
<dbReference type="SUPFAM" id="SSF52833">
    <property type="entry name" value="Thioredoxin-like"/>
    <property type="match status" value="1"/>
</dbReference>
<feature type="signal peptide" evidence="1">
    <location>
        <begin position="1"/>
        <end position="19"/>
    </location>
</feature>
<sequence length="139" mass="15668">MTMIKLFLILLFSTLALSAADLKWDKDIASAVERGIKEQKPLMVLVTKNGCRWCEVLKQKTLKDPKIVTILNRDFILYEGVVDEGTVPPSLMTQGTPATWFIKGKSPMFEPIMGAVESDDFLKALDIVKQEYKKSTTKK</sequence>
<keyword evidence="1" id="KW-0732">Signal</keyword>
<protein>
    <submittedName>
        <fullName evidence="2">Thioredoxin</fullName>
    </submittedName>
</protein>
<dbReference type="EMBL" id="DLUI01000127">
    <property type="protein sequence ID" value="DAB37855.1"/>
    <property type="molecule type" value="Genomic_DNA"/>
</dbReference>
<dbReference type="Pfam" id="PF13899">
    <property type="entry name" value="Thioredoxin_7"/>
    <property type="match status" value="1"/>
</dbReference>
<reference evidence="2 3" key="1">
    <citation type="journal article" date="2017" name="Front. Microbiol.">
        <title>Comparative Genomic Analysis of the Class Epsilonproteobacteria and Proposed Reclassification to Epsilonbacteraeota (phyl. nov.).</title>
        <authorList>
            <person name="Waite D.W."/>
            <person name="Vanwonterghem I."/>
            <person name="Rinke C."/>
            <person name="Parks D.H."/>
            <person name="Zhang Y."/>
            <person name="Takai K."/>
            <person name="Sievert S.M."/>
            <person name="Simon J."/>
            <person name="Campbell B.J."/>
            <person name="Hanson T.E."/>
            <person name="Woyke T."/>
            <person name="Klotz M.G."/>
            <person name="Hugenholtz P."/>
        </authorList>
    </citation>
    <scope>NUCLEOTIDE SEQUENCE [LARGE SCALE GENOMIC DNA]</scope>
    <source>
        <strain evidence="2">UBA12443</strain>
    </source>
</reference>
<organism evidence="2 3">
    <name type="scientific">Sulfuricurvum kujiense</name>
    <dbReference type="NCBI Taxonomy" id="148813"/>
    <lineage>
        <taxon>Bacteria</taxon>
        <taxon>Pseudomonadati</taxon>
        <taxon>Campylobacterota</taxon>
        <taxon>Epsilonproteobacteria</taxon>
        <taxon>Campylobacterales</taxon>
        <taxon>Sulfurimonadaceae</taxon>
        <taxon>Sulfuricurvum</taxon>
    </lineage>
</organism>
<evidence type="ECO:0000256" key="1">
    <source>
        <dbReference type="SAM" id="SignalP"/>
    </source>
</evidence>
<feature type="chain" id="PRO_5013763630" evidence="1">
    <location>
        <begin position="20"/>
        <end position="139"/>
    </location>
</feature>
<comment type="caution">
    <text evidence="2">The sequence shown here is derived from an EMBL/GenBank/DDBJ whole genome shotgun (WGS) entry which is preliminary data.</text>
</comment>
<evidence type="ECO:0000313" key="2">
    <source>
        <dbReference type="EMBL" id="DAB37855.1"/>
    </source>
</evidence>
<dbReference type="InterPro" id="IPR036249">
    <property type="entry name" value="Thioredoxin-like_sf"/>
</dbReference>
<dbReference type="AlphaFoldDB" id="A0A2D3WD76"/>
<proteinExistence type="predicted"/>